<comment type="caution">
    <text evidence="1">The sequence shown here is derived from an EMBL/GenBank/DDBJ whole genome shotgun (WGS) entry which is preliminary data.</text>
</comment>
<evidence type="ECO:0000313" key="1">
    <source>
        <dbReference type="EMBL" id="GAI73331.1"/>
    </source>
</evidence>
<proteinExistence type="predicted"/>
<dbReference type="AlphaFoldDB" id="X1S2D1"/>
<name>X1S2D1_9ZZZZ</name>
<accession>X1S2D1</accession>
<gene>
    <name evidence="1" type="ORF">S12H4_22016</name>
</gene>
<organism evidence="1">
    <name type="scientific">marine sediment metagenome</name>
    <dbReference type="NCBI Taxonomy" id="412755"/>
    <lineage>
        <taxon>unclassified sequences</taxon>
        <taxon>metagenomes</taxon>
        <taxon>ecological metagenomes</taxon>
    </lineage>
</organism>
<reference evidence="1" key="1">
    <citation type="journal article" date="2014" name="Front. Microbiol.">
        <title>High frequency of phylogenetically diverse reductive dehalogenase-homologous genes in deep subseafloor sedimentary metagenomes.</title>
        <authorList>
            <person name="Kawai M."/>
            <person name="Futagami T."/>
            <person name="Toyoda A."/>
            <person name="Takaki Y."/>
            <person name="Nishi S."/>
            <person name="Hori S."/>
            <person name="Arai W."/>
            <person name="Tsubouchi T."/>
            <person name="Morono Y."/>
            <person name="Uchiyama I."/>
            <person name="Ito T."/>
            <person name="Fujiyama A."/>
            <person name="Inagaki F."/>
            <person name="Takami H."/>
        </authorList>
    </citation>
    <scope>NUCLEOTIDE SEQUENCE</scope>
    <source>
        <strain evidence="1">Expedition CK06-06</strain>
    </source>
</reference>
<protein>
    <submittedName>
        <fullName evidence="1">Uncharacterized protein</fullName>
    </submittedName>
</protein>
<dbReference type="EMBL" id="BARW01011411">
    <property type="protein sequence ID" value="GAI73331.1"/>
    <property type="molecule type" value="Genomic_DNA"/>
</dbReference>
<sequence length="39" mass="4413">MEKGKNTRTKTEDSALVYQIAELQANIVNAEYGSIKRKN</sequence>